<evidence type="ECO:0000313" key="2">
    <source>
        <dbReference type="EMBL" id="SCY21102.1"/>
    </source>
</evidence>
<dbReference type="OrthoDB" id="396512at2"/>
<protein>
    <submittedName>
        <fullName evidence="2">Glycosyl transferase family 2</fullName>
    </submittedName>
</protein>
<dbReference type="InterPro" id="IPR029044">
    <property type="entry name" value="Nucleotide-diphossugar_trans"/>
</dbReference>
<feature type="domain" description="Glycosyltransferase 2-like" evidence="1">
    <location>
        <begin position="8"/>
        <end position="142"/>
    </location>
</feature>
<dbReference type="Proteomes" id="UP000183047">
    <property type="component" value="Unassembled WGS sequence"/>
</dbReference>
<accession>A0A1G5E283</accession>
<gene>
    <name evidence="2" type="ORF">SAMN02910451_01745</name>
</gene>
<dbReference type="InterPro" id="IPR001173">
    <property type="entry name" value="Glyco_trans_2-like"/>
</dbReference>
<dbReference type="AlphaFoldDB" id="A0A1G5E283"/>
<evidence type="ECO:0000313" key="3">
    <source>
        <dbReference type="Proteomes" id="UP000183047"/>
    </source>
</evidence>
<dbReference type="Gene3D" id="3.90.550.10">
    <property type="entry name" value="Spore Coat Polysaccharide Biosynthesis Protein SpsA, Chain A"/>
    <property type="match status" value="1"/>
</dbReference>
<reference evidence="3" key="1">
    <citation type="submission" date="2016-10" db="EMBL/GenBank/DDBJ databases">
        <authorList>
            <person name="Varghese N."/>
            <person name="Submissions S."/>
        </authorList>
    </citation>
    <scope>NUCLEOTIDE SEQUENCE [LARGE SCALE GENOMIC DNA]</scope>
    <source>
        <strain evidence="3">XBD2006</strain>
    </source>
</reference>
<organism evidence="2 3">
    <name type="scientific">Butyrivibrio hungatei</name>
    <dbReference type="NCBI Taxonomy" id="185008"/>
    <lineage>
        <taxon>Bacteria</taxon>
        <taxon>Bacillati</taxon>
        <taxon>Bacillota</taxon>
        <taxon>Clostridia</taxon>
        <taxon>Lachnospirales</taxon>
        <taxon>Lachnospiraceae</taxon>
        <taxon>Butyrivibrio</taxon>
    </lineage>
</organism>
<name>A0A1G5E283_9FIRM</name>
<dbReference type="EMBL" id="FMUR01000010">
    <property type="protein sequence ID" value="SCY21102.1"/>
    <property type="molecule type" value="Genomic_DNA"/>
</dbReference>
<dbReference type="Pfam" id="PF00535">
    <property type="entry name" value="Glycos_transf_2"/>
    <property type="match status" value="1"/>
</dbReference>
<proteinExistence type="predicted"/>
<dbReference type="CDD" id="cd06433">
    <property type="entry name" value="GT_2_WfgS_like"/>
    <property type="match status" value="1"/>
</dbReference>
<dbReference type="GO" id="GO:0016758">
    <property type="term" value="F:hexosyltransferase activity"/>
    <property type="evidence" value="ECO:0007669"/>
    <property type="project" value="UniProtKB-ARBA"/>
</dbReference>
<evidence type="ECO:0000259" key="1">
    <source>
        <dbReference type="Pfam" id="PF00535"/>
    </source>
</evidence>
<dbReference type="PANTHER" id="PTHR22916">
    <property type="entry name" value="GLYCOSYLTRANSFERASE"/>
    <property type="match status" value="1"/>
</dbReference>
<dbReference type="RefSeq" id="WP_074462352.1">
    <property type="nucleotide sequence ID" value="NZ_FMUR01000010.1"/>
</dbReference>
<keyword evidence="3" id="KW-1185">Reference proteome</keyword>
<sequence length="250" mass="28490">MKDSILVTIITVAYNSEATIKRTIESVLAQTYPDIEYLIIDGGSTDNTVKIAGEFRSSFAEADGKSMTIISEPDNGMYDALNKGVRLAKGRLIGNINADDWYEPRAVEDMVSFYENEHFDLAWADLVIHKKSGDFVKRAKVGKLWTTAHFCHPTMFGTKECEMKFPYAVLQMDDDFDMVLRANKAGAKIMALNKVLAHYTFGGMSTQRSLKKMNSRIWMKYRTYVRNGYSRFYWFYCVAVEFAKFVLGGE</sequence>
<dbReference type="PANTHER" id="PTHR22916:SF3">
    <property type="entry name" value="UDP-GLCNAC:BETAGAL BETA-1,3-N-ACETYLGLUCOSAMINYLTRANSFERASE-LIKE PROTEIN 1"/>
    <property type="match status" value="1"/>
</dbReference>
<keyword evidence="2" id="KW-0808">Transferase</keyword>
<dbReference type="SUPFAM" id="SSF53448">
    <property type="entry name" value="Nucleotide-diphospho-sugar transferases"/>
    <property type="match status" value="1"/>
</dbReference>